<organism evidence="2 3">
    <name type="scientific">Pseudohalioglobus lutimaris</name>
    <dbReference type="NCBI Taxonomy" id="1737061"/>
    <lineage>
        <taxon>Bacteria</taxon>
        <taxon>Pseudomonadati</taxon>
        <taxon>Pseudomonadota</taxon>
        <taxon>Gammaproteobacteria</taxon>
        <taxon>Cellvibrionales</taxon>
        <taxon>Halieaceae</taxon>
        <taxon>Pseudohalioglobus</taxon>
    </lineage>
</organism>
<dbReference type="InterPro" id="IPR001466">
    <property type="entry name" value="Beta-lactam-related"/>
</dbReference>
<dbReference type="OrthoDB" id="5705574at2"/>
<proteinExistence type="predicted"/>
<dbReference type="AlphaFoldDB" id="A0A2N5X6N0"/>
<keyword evidence="2" id="KW-0378">Hydrolase</keyword>
<dbReference type="InterPro" id="IPR012338">
    <property type="entry name" value="Beta-lactam/transpept-like"/>
</dbReference>
<dbReference type="GO" id="GO:0016787">
    <property type="term" value="F:hydrolase activity"/>
    <property type="evidence" value="ECO:0007669"/>
    <property type="project" value="UniProtKB-KW"/>
</dbReference>
<reference evidence="2 3" key="1">
    <citation type="submission" date="2018-01" db="EMBL/GenBank/DDBJ databases">
        <title>The draft genome sequence of Halioglobus lutimaris HF004.</title>
        <authorList>
            <person name="Du Z.-J."/>
            <person name="Shi M.-J."/>
        </authorList>
    </citation>
    <scope>NUCLEOTIDE SEQUENCE [LARGE SCALE GENOMIC DNA]</scope>
    <source>
        <strain evidence="2 3">HF004</strain>
    </source>
</reference>
<dbReference type="EMBL" id="PKUS01000002">
    <property type="protein sequence ID" value="PLW70153.1"/>
    <property type="molecule type" value="Genomic_DNA"/>
</dbReference>
<keyword evidence="3" id="KW-1185">Reference proteome</keyword>
<evidence type="ECO:0000259" key="1">
    <source>
        <dbReference type="Pfam" id="PF00144"/>
    </source>
</evidence>
<protein>
    <submittedName>
        <fullName evidence="2">Serine hydrolase</fullName>
    </submittedName>
</protein>
<name>A0A2N5X6N0_9GAMM</name>
<dbReference type="RefSeq" id="WP_101517173.1">
    <property type="nucleotide sequence ID" value="NZ_PKUS01000002.1"/>
</dbReference>
<evidence type="ECO:0000313" key="3">
    <source>
        <dbReference type="Proteomes" id="UP000235005"/>
    </source>
</evidence>
<sequence>MTLGYVHQRFNRRLNATPLPRDLDEITCVDTANEVSPEQAGMSQREVDAIWADTIKLYRKGMHPMLSICLRRQGKIVLNRSIGYQRGDAQSEDAVIGDLNTPICLFSASKAISAMLVHLLAEQGEIHLLDPLSYYIPEFAANGKGYTTIYQLLTHRAGVPGLGEGVDTSLLFDREAAVAAICAADPIDDMGRTSAYHAITGGFIIDELIRRTTGLTVQQYLDRYIRKPMGMRFFRYGLTKRDIPKAAENRFTGLPLGPLAKTLKNALGLDYNEVIPMTNTPEFMQAVLPAGNLYSTAEEASRFFQLMLNYGRWEGEQIMQPLTVHRAIQESGKAELDASLKVPMRYSPGFMLGGSPAGIYGRNSRYAYGHLGLSNVFCWADPQRDISVAILNSGKPVLGSHLAALPRLLFNIPKHCAPVRDMDAKPLDFINAPA</sequence>
<gene>
    <name evidence="2" type="ORF">C0039_02785</name>
</gene>
<dbReference type="PANTHER" id="PTHR43319">
    <property type="entry name" value="BETA-LACTAMASE-RELATED"/>
    <property type="match status" value="1"/>
</dbReference>
<dbReference type="InterPro" id="IPR052907">
    <property type="entry name" value="Beta-lactamase/esterase"/>
</dbReference>
<dbReference type="PANTHER" id="PTHR43319:SF3">
    <property type="entry name" value="BETA-LACTAMASE-RELATED DOMAIN-CONTAINING PROTEIN"/>
    <property type="match status" value="1"/>
</dbReference>
<dbReference type="Proteomes" id="UP000235005">
    <property type="component" value="Unassembled WGS sequence"/>
</dbReference>
<evidence type="ECO:0000313" key="2">
    <source>
        <dbReference type="EMBL" id="PLW70153.1"/>
    </source>
</evidence>
<comment type="caution">
    <text evidence="2">The sequence shown here is derived from an EMBL/GenBank/DDBJ whole genome shotgun (WGS) entry which is preliminary data.</text>
</comment>
<accession>A0A2N5X6N0</accession>
<dbReference type="Pfam" id="PF00144">
    <property type="entry name" value="Beta-lactamase"/>
    <property type="match status" value="1"/>
</dbReference>
<dbReference type="SUPFAM" id="SSF56601">
    <property type="entry name" value="beta-lactamase/transpeptidase-like"/>
    <property type="match status" value="1"/>
</dbReference>
<dbReference type="Gene3D" id="3.40.710.10">
    <property type="entry name" value="DD-peptidase/beta-lactamase superfamily"/>
    <property type="match status" value="1"/>
</dbReference>
<feature type="domain" description="Beta-lactamase-related" evidence="1">
    <location>
        <begin position="57"/>
        <end position="396"/>
    </location>
</feature>